<dbReference type="Proteomes" id="UP000053923">
    <property type="component" value="Unassembled WGS sequence"/>
</dbReference>
<protein>
    <recommendedName>
        <fullName evidence="6">HTH tetR-type domain-containing protein</fullName>
    </recommendedName>
</protein>
<keyword evidence="4" id="KW-0804">Transcription</keyword>
<dbReference type="GO" id="GO:0003700">
    <property type="term" value="F:DNA-binding transcription factor activity"/>
    <property type="evidence" value="ECO:0007669"/>
    <property type="project" value="TreeGrafter"/>
</dbReference>
<keyword evidence="2" id="KW-0805">Transcription regulation</keyword>
<dbReference type="InterPro" id="IPR039538">
    <property type="entry name" value="BetI_C"/>
</dbReference>
<feature type="domain" description="HTH tetR-type" evidence="6">
    <location>
        <begin position="21"/>
        <end position="81"/>
    </location>
</feature>
<evidence type="ECO:0000256" key="4">
    <source>
        <dbReference type="ARBA" id="ARBA00023163"/>
    </source>
</evidence>
<accession>A0A101JR90</accession>
<evidence type="ECO:0000256" key="1">
    <source>
        <dbReference type="ARBA" id="ARBA00022491"/>
    </source>
</evidence>
<dbReference type="SUPFAM" id="SSF48498">
    <property type="entry name" value="Tetracyclin repressor-like, C-terminal domain"/>
    <property type="match status" value="1"/>
</dbReference>
<evidence type="ECO:0000259" key="6">
    <source>
        <dbReference type="PROSITE" id="PS50977"/>
    </source>
</evidence>
<dbReference type="InterPro" id="IPR050109">
    <property type="entry name" value="HTH-type_TetR-like_transc_reg"/>
</dbReference>
<keyword evidence="1" id="KW-0678">Repressor</keyword>
<dbReference type="AlphaFoldDB" id="A0A101JR90"/>
<dbReference type="PROSITE" id="PS50977">
    <property type="entry name" value="HTH_TETR_2"/>
    <property type="match status" value="1"/>
</dbReference>
<keyword evidence="3 5" id="KW-0238">DNA-binding</keyword>
<dbReference type="PANTHER" id="PTHR30055:SF226">
    <property type="entry name" value="HTH-TYPE TRANSCRIPTIONAL REGULATOR PKSA"/>
    <property type="match status" value="1"/>
</dbReference>
<organism evidence="7 8">
    <name type="scientific">Streptomyces regalis</name>
    <dbReference type="NCBI Taxonomy" id="68262"/>
    <lineage>
        <taxon>Bacteria</taxon>
        <taxon>Bacillati</taxon>
        <taxon>Actinomycetota</taxon>
        <taxon>Actinomycetes</taxon>
        <taxon>Kitasatosporales</taxon>
        <taxon>Streptomycetaceae</taxon>
        <taxon>Streptomyces</taxon>
    </lineage>
</organism>
<evidence type="ECO:0000256" key="5">
    <source>
        <dbReference type="PROSITE-ProRule" id="PRU00335"/>
    </source>
</evidence>
<reference evidence="8" key="1">
    <citation type="submission" date="2015-10" db="EMBL/GenBank/DDBJ databases">
        <authorList>
            <person name="Ju K.-S."/>
            <person name="Doroghazi J.R."/>
            <person name="Metcalf W.W."/>
        </authorList>
    </citation>
    <scope>NUCLEOTIDE SEQUENCE [LARGE SCALE GENOMIC DNA]</scope>
    <source>
        <strain evidence="8">NRRL 3151</strain>
    </source>
</reference>
<dbReference type="Gene3D" id="1.10.357.10">
    <property type="entry name" value="Tetracycline Repressor, domain 2"/>
    <property type="match status" value="1"/>
</dbReference>
<evidence type="ECO:0000256" key="2">
    <source>
        <dbReference type="ARBA" id="ARBA00023015"/>
    </source>
</evidence>
<dbReference type="InterPro" id="IPR001647">
    <property type="entry name" value="HTH_TetR"/>
</dbReference>
<evidence type="ECO:0000313" key="7">
    <source>
        <dbReference type="EMBL" id="KUL31577.1"/>
    </source>
</evidence>
<dbReference type="Pfam" id="PF00440">
    <property type="entry name" value="TetR_N"/>
    <property type="match status" value="1"/>
</dbReference>
<keyword evidence="8" id="KW-1185">Reference proteome</keyword>
<dbReference type="RefSeq" id="WP_062705310.1">
    <property type="nucleotide sequence ID" value="NZ_LLZG01000254.1"/>
</dbReference>
<evidence type="ECO:0000313" key="8">
    <source>
        <dbReference type="Proteomes" id="UP000053923"/>
    </source>
</evidence>
<dbReference type="Pfam" id="PF13977">
    <property type="entry name" value="TetR_C_6"/>
    <property type="match status" value="1"/>
</dbReference>
<dbReference type="InterPro" id="IPR009057">
    <property type="entry name" value="Homeodomain-like_sf"/>
</dbReference>
<dbReference type="PANTHER" id="PTHR30055">
    <property type="entry name" value="HTH-TYPE TRANSCRIPTIONAL REGULATOR RUTR"/>
    <property type="match status" value="1"/>
</dbReference>
<dbReference type="GO" id="GO:0000976">
    <property type="term" value="F:transcription cis-regulatory region binding"/>
    <property type="evidence" value="ECO:0007669"/>
    <property type="project" value="TreeGrafter"/>
</dbReference>
<dbReference type="EMBL" id="LLZG01000254">
    <property type="protein sequence ID" value="KUL31577.1"/>
    <property type="molecule type" value="Genomic_DNA"/>
</dbReference>
<feature type="DNA-binding region" description="H-T-H motif" evidence="5">
    <location>
        <begin position="44"/>
        <end position="63"/>
    </location>
</feature>
<proteinExistence type="predicted"/>
<dbReference type="SUPFAM" id="SSF46689">
    <property type="entry name" value="Homeodomain-like"/>
    <property type="match status" value="1"/>
</dbReference>
<dbReference type="InterPro" id="IPR036271">
    <property type="entry name" value="Tet_transcr_reg_TetR-rel_C_sf"/>
</dbReference>
<gene>
    <name evidence="7" type="ORF">ADL12_24870</name>
</gene>
<comment type="caution">
    <text evidence="7">The sequence shown here is derived from an EMBL/GenBank/DDBJ whole genome shotgun (WGS) entry which is preliminary data.</text>
</comment>
<dbReference type="PRINTS" id="PR00455">
    <property type="entry name" value="HTHTETR"/>
</dbReference>
<sequence length="210" mass="22838">MRAKTASSGARGPRGSYAKTAEVRQKILDACVEAFGAGGFHGATMKEIAERAGISQTGLLHHFDSKAELLVEVLAAHERETAAIVREADDLDILRTQLRVVHANEARPGLIQLHSVISSEATTDGHPAHELYRARYDSLRLHLTRIFAELRGRGRLKVDTRPEILANLLIAVIDGLQIQWLYNPGAVDVSTGIETFLAGVVDEASDLPCD</sequence>
<evidence type="ECO:0000256" key="3">
    <source>
        <dbReference type="ARBA" id="ARBA00023125"/>
    </source>
</evidence>
<name>A0A101JR90_9ACTN</name>